<keyword evidence="3" id="KW-1185">Reference proteome</keyword>
<dbReference type="InterPro" id="IPR057954">
    <property type="entry name" value="SET_TTL12"/>
</dbReference>
<gene>
    <name evidence="2" type="ORF">GBAR_LOCUS24539</name>
</gene>
<evidence type="ECO:0000313" key="3">
    <source>
        <dbReference type="Proteomes" id="UP001174909"/>
    </source>
</evidence>
<dbReference type="PANTHER" id="PTHR46088:SF1">
    <property type="entry name" value="TUBULIN--TYROSINE LIGASE-LIKE PROTEIN 12"/>
    <property type="match status" value="1"/>
</dbReference>
<dbReference type="Proteomes" id="UP001174909">
    <property type="component" value="Unassembled WGS sequence"/>
</dbReference>
<comment type="caution">
    <text evidence="2">The sequence shown here is derived from an EMBL/GenBank/DDBJ whole genome shotgun (WGS) entry which is preliminary data.</text>
</comment>
<proteinExistence type="predicted"/>
<dbReference type="GO" id="GO:0005737">
    <property type="term" value="C:cytoplasm"/>
    <property type="evidence" value="ECO:0007669"/>
    <property type="project" value="TreeGrafter"/>
</dbReference>
<protein>
    <submittedName>
        <fullName evidence="2">Tubulin--tyrosine ligase-like protein 12</fullName>
    </submittedName>
</protein>
<evidence type="ECO:0000259" key="1">
    <source>
        <dbReference type="Pfam" id="PF25556"/>
    </source>
</evidence>
<organism evidence="2 3">
    <name type="scientific">Geodia barretti</name>
    <name type="common">Barrett's horny sponge</name>
    <dbReference type="NCBI Taxonomy" id="519541"/>
    <lineage>
        <taxon>Eukaryota</taxon>
        <taxon>Metazoa</taxon>
        <taxon>Porifera</taxon>
        <taxon>Demospongiae</taxon>
        <taxon>Heteroscleromorpha</taxon>
        <taxon>Tetractinellida</taxon>
        <taxon>Astrophorina</taxon>
        <taxon>Geodiidae</taxon>
        <taxon>Geodia</taxon>
    </lineage>
</organism>
<dbReference type="PANTHER" id="PTHR46088">
    <property type="entry name" value="TUBULIN--TYROSINE LIGASE-LIKE PROTEIN 12"/>
    <property type="match status" value="1"/>
</dbReference>
<feature type="non-terminal residue" evidence="2">
    <location>
        <position position="1"/>
    </location>
</feature>
<keyword evidence="2" id="KW-0436">Ligase</keyword>
<dbReference type="GO" id="GO:0016874">
    <property type="term" value="F:ligase activity"/>
    <property type="evidence" value="ECO:0007669"/>
    <property type="project" value="UniProtKB-KW"/>
</dbReference>
<sequence>VSVSVQTVGGEECAWGELILGEVQGKGVGREEMAVPVEEVIARTKKLNLFYSAVTNEGEQPKVWYLTEPFGLGLVHSRTPNFACHPFANALTGRVVSLLWPLREVGNGEVCSRDYALST</sequence>
<evidence type="ECO:0000313" key="2">
    <source>
        <dbReference type="EMBL" id="CAI8044195.1"/>
    </source>
</evidence>
<dbReference type="InterPro" id="IPR027749">
    <property type="entry name" value="TTLL12"/>
</dbReference>
<reference evidence="2" key="1">
    <citation type="submission" date="2023-03" db="EMBL/GenBank/DDBJ databases">
        <authorList>
            <person name="Steffen K."/>
            <person name="Cardenas P."/>
        </authorList>
    </citation>
    <scope>NUCLEOTIDE SEQUENCE</scope>
</reference>
<feature type="domain" description="Tubulin--tyrosine ligase-like protein 12 SET-like" evidence="1">
    <location>
        <begin position="36"/>
        <end position="117"/>
    </location>
</feature>
<accession>A0AA35T9G6</accession>
<dbReference type="AlphaFoldDB" id="A0AA35T9G6"/>
<name>A0AA35T9G6_GEOBA</name>
<dbReference type="EMBL" id="CASHTH010003384">
    <property type="protein sequence ID" value="CAI8044195.1"/>
    <property type="molecule type" value="Genomic_DNA"/>
</dbReference>
<dbReference type="Pfam" id="PF25556">
    <property type="entry name" value="SET_TTL"/>
    <property type="match status" value="1"/>
</dbReference>